<evidence type="ECO:0008006" key="3">
    <source>
        <dbReference type="Google" id="ProtNLM"/>
    </source>
</evidence>
<protein>
    <recommendedName>
        <fullName evidence="3">F-box domain-containing protein</fullName>
    </recommendedName>
</protein>
<organism evidence="1 2">
    <name type="scientific">Marasmiellus scandens</name>
    <dbReference type="NCBI Taxonomy" id="2682957"/>
    <lineage>
        <taxon>Eukaryota</taxon>
        <taxon>Fungi</taxon>
        <taxon>Dikarya</taxon>
        <taxon>Basidiomycota</taxon>
        <taxon>Agaricomycotina</taxon>
        <taxon>Agaricomycetes</taxon>
        <taxon>Agaricomycetidae</taxon>
        <taxon>Agaricales</taxon>
        <taxon>Marasmiineae</taxon>
        <taxon>Omphalotaceae</taxon>
        <taxon>Marasmiellus</taxon>
    </lineage>
</organism>
<accession>A0ABR1IW18</accession>
<comment type="caution">
    <text evidence="1">The sequence shown here is derived from an EMBL/GenBank/DDBJ whole genome shotgun (WGS) entry which is preliminary data.</text>
</comment>
<evidence type="ECO:0000313" key="2">
    <source>
        <dbReference type="Proteomes" id="UP001498398"/>
    </source>
</evidence>
<dbReference type="InterPro" id="IPR032675">
    <property type="entry name" value="LRR_dom_sf"/>
</dbReference>
<name>A0ABR1IW18_9AGAR</name>
<dbReference type="Proteomes" id="UP001498398">
    <property type="component" value="Unassembled WGS sequence"/>
</dbReference>
<sequence length="539" mass="61505">MHCVPWQDLLSQFPTAPYPHLLGPYVIPTADERRVIKMVINVAEECLALLDQKILYADHVPKEISAERRRRSLFIKEHKQMLNIVRYLTFDVTLEIFKACVQLDIDRRPEDDAGHLLTPGYMECPLLLTHICSEWRDIALSSPTLWSSISYKNRANSLGSKKSRIIETRGDRIKAWVERSKQCALFVRIDWGWDTSLEHHQYDIGRVVPGNVNVTDDPLNDDGLKLLISQSHRWVTADVSGPINVFRGTMESMTGYGELRRLRVLSPVRMGLPNDEIQAFGPPGLMLTDVDSVLPMGQLTHLSVVVTLRLKTHWYRALLNVVPMLENLHLNIRLDPSLASDSTAPAPLQRVLHSRLQTLTVESETLSSSDHLDLLLDNITLPRLIKLSLAVYSWGKSGTISSFFTHHPSLEFIDLRRSCTPLEMKEHGMLKEDWPFVSLSRVGLGPDNNYHYRSSLAGESLDLHDYYMTRRRKFGPNWRKYEDVNVEKVEMKGQEIRRILLPHLRLALEESDGVTLPPGENWVVSEGVCHLKVVPLSSD</sequence>
<dbReference type="Gene3D" id="3.80.10.10">
    <property type="entry name" value="Ribonuclease Inhibitor"/>
    <property type="match status" value="1"/>
</dbReference>
<keyword evidence="2" id="KW-1185">Reference proteome</keyword>
<reference evidence="1 2" key="1">
    <citation type="submission" date="2024-01" db="EMBL/GenBank/DDBJ databases">
        <title>A draft genome for the cacao thread blight pathogen Marasmiellus scandens.</title>
        <authorList>
            <person name="Baruah I.K."/>
            <person name="Leung J."/>
            <person name="Bukari Y."/>
            <person name="Amoako-Attah I."/>
            <person name="Meinhardt L.W."/>
            <person name="Bailey B.A."/>
            <person name="Cohen S.P."/>
        </authorList>
    </citation>
    <scope>NUCLEOTIDE SEQUENCE [LARGE SCALE GENOMIC DNA]</scope>
    <source>
        <strain evidence="1 2">GH-19</strain>
    </source>
</reference>
<proteinExistence type="predicted"/>
<evidence type="ECO:0000313" key="1">
    <source>
        <dbReference type="EMBL" id="KAK7440410.1"/>
    </source>
</evidence>
<dbReference type="EMBL" id="JBANRG010000068">
    <property type="protein sequence ID" value="KAK7440410.1"/>
    <property type="molecule type" value="Genomic_DNA"/>
</dbReference>
<gene>
    <name evidence="1" type="ORF">VKT23_017048</name>
</gene>